<dbReference type="PROSITE" id="PS51257">
    <property type="entry name" value="PROKAR_LIPOPROTEIN"/>
    <property type="match status" value="1"/>
</dbReference>
<reference evidence="3 4" key="1">
    <citation type="submission" date="2022-06" db="EMBL/GenBank/DDBJ databases">
        <title>Actinoplanes abujensis sp. nov., isolated from Nigerian arid soil.</title>
        <authorList>
            <person name="Ding P."/>
        </authorList>
    </citation>
    <scope>NUCLEOTIDE SEQUENCE [LARGE SCALE GENOMIC DNA]</scope>
    <source>
        <strain evidence="4">TRM88002</strain>
    </source>
</reference>
<evidence type="ECO:0000313" key="4">
    <source>
        <dbReference type="Proteomes" id="UP001523216"/>
    </source>
</evidence>
<accession>A0ABT0Y3M8</accession>
<dbReference type="RefSeq" id="WP_251800418.1">
    <property type="nucleotide sequence ID" value="NZ_JAMQOL010000034.1"/>
</dbReference>
<sequence length="192" mass="19874">MRTGKVLLAGLMLLVASAGCAARSGDGDGVATAQSGVPTTSSPTASKTLDEDAPIKFAQCMRKNGMTWFPDPDADGRTAIRVPKNIDPKKFDAAQEACQEFAPDGGDGAGPADPEMLEMGRKLAKCMRENGVPDFPDPQPNGSIQLGRDKSGKGIGPGDPAFDKAEEKCSQFMPGDREGRSESGAGSRGATA</sequence>
<comment type="caution">
    <text evidence="3">The sequence shown here is derived from an EMBL/GenBank/DDBJ whole genome shotgun (WGS) entry which is preliminary data.</text>
</comment>
<feature type="chain" id="PRO_5047529223" evidence="2">
    <location>
        <begin position="22"/>
        <end position="192"/>
    </location>
</feature>
<keyword evidence="2" id="KW-0732">Signal</keyword>
<name>A0ABT0Y3M8_9ACTN</name>
<keyword evidence="4" id="KW-1185">Reference proteome</keyword>
<gene>
    <name evidence="3" type="ORF">LXN57_23940</name>
</gene>
<protein>
    <submittedName>
        <fullName evidence="3">Uncharacterized protein</fullName>
    </submittedName>
</protein>
<feature type="compositionally biased region" description="Low complexity" evidence="1">
    <location>
        <begin position="182"/>
        <end position="192"/>
    </location>
</feature>
<feature type="compositionally biased region" description="Polar residues" evidence="1">
    <location>
        <begin position="32"/>
        <end position="47"/>
    </location>
</feature>
<feature type="region of interest" description="Disordered" evidence="1">
    <location>
        <begin position="25"/>
        <end position="48"/>
    </location>
</feature>
<proteinExistence type="predicted"/>
<dbReference type="EMBL" id="JAMQOL010000034">
    <property type="protein sequence ID" value="MCM4080634.1"/>
    <property type="molecule type" value="Genomic_DNA"/>
</dbReference>
<evidence type="ECO:0000256" key="1">
    <source>
        <dbReference type="SAM" id="MobiDB-lite"/>
    </source>
</evidence>
<dbReference type="Proteomes" id="UP001523216">
    <property type="component" value="Unassembled WGS sequence"/>
</dbReference>
<organism evidence="3 4">
    <name type="scientific">Paractinoplanes hotanensis</name>
    <dbReference type="NCBI Taxonomy" id="2906497"/>
    <lineage>
        <taxon>Bacteria</taxon>
        <taxon>Bacillati</taxon>
        <taxon>Actinomycetota</taxon>
        <taxon>Actinomycetes</taxon>
        <taxon>Micromonosporales</taxon>
        <taxon>Micromonosporaceae</taxon>
        <taxon>Paractinoplanes</taxon>
    </lineage>
</organism>
<feature type="region of interest" description="Disordered" evidence="1">
    <location>
        <begin position="128"/>
        <end position="192"/>
    </location>
</feature>
<evidence type="ECO:0000313" key="3">
    <source>
        <dbReference type="EMBL" id="MCM4080634.1"/>
    </source>
</evidence>
<feature type="signal peptide" evidence="2">
    <location>
        <begin position="1"/>
        <end position="21"/>
    </location>
</feature>
<evidence type="ECO:0000256" key="2">
    <source>
        <dbReference type="SAM" id="SignalP"/>
    </source>
</evidence>
<feature type="compositionally biased region" description="Basic and acidic residues" evidence="1">
    <location>
        <begin position="161"/>
        <end position="181"/>
    </location>
</feature>